<reference evidence="2 3" key="1">
    <citation type="submission" date="2018-09" db="EMBL/GenBank/DDBJ databases">
        <title>Murine metabolic-syndrome-specific gut microbial biobank.</title>
        <authorList>
            <person name="Liu C."/>
        </authorList>
    </citation>
    <scope>NUCLEOTIDE SEQUENCE [LARGE SCALE GENOMIC DNA]</scope>
    <source>
        <strain evidence="2 3">0.1xD8-82</strain>
    </source>
</reference>
<proteinExistence type="predicted"/>
<name>A0A3A9ASD6_9FIRM</name>
<evidence type="ECO:0000259" key="1">
    <source>
        <dbReference type="Pfam" id="PF04994"/>
    </source>
</evidence>
<dbReference type="OrthoDB" id="9796798at2"/>
<dbReference type="Proteomes" id="UP000280696">
    <property type="component" value="Unassembled WGS sequence"/>
</dbReference>
<evidence type="ECO:0000313" key="2">
    <source>
        <dbReference type="EMBL" id="RKI94338.1"/>
    </source>
</evidence>
<dbReference type="PANTHER" id="PTHR36121">
    <property type="entry name" value="PROTEIN SXY"/>
    <property type="match status" value="1"/>
</dbReference>
<organism evidence="2 3">
    <name type="scientific">Parablautia intestinalis</name>
    <dbReference type="NCBI Taxonomy" id="2320100"/>
    <lineage>
        <taxon>Bacteria</taxon>
        <taxon>Bacillati</taxon>
        <taxon>Bacillota</taxon>
        <taxon>Clostridia</taxon>
        <taxon>Lachnospirales</taxon>
        <taxon>Lachnospiraceae</taxon>
        <taxon>Parablautia</taxon>
    </lineage>
</organism>
<accession>A0A3A9ASD6</accession>
<dbReference type="EMBL" id="RAYQ01000001">
    <property type="protein sequence ID" value="RKI94338.1"/>
    <property type="molecule type" value="Genomic_DNA"/>
</dbReference>
<keyword evidence="3" id="KW-1185">Reference proteome</keyword>
<comment type="caution">
    <text evidence="2">The sequence shown here is derived from an EMBL/GenBank/DDBJ whole genome shotgun (WGS) entry which is preliminary data.</text>
</comment>
<dbReference type="Pfam" id="PF04994">
    <property type="entry name" value="TfoX_C"/>
    <property type="match status" value="1"/>
</dbReference>
<dbReference type="RefSeq" id="WP_120466242.1">
    <property type="nucleotide sequence ID" value="NZ_CATAJS010000088.1"/>
</dbReference>
<feature type="domain" description="TfoX C-terminal" evidence="1">
    <location>
        <begin position="9"/>
        <end position="77"/>
    </location>
</feature>
<dbReference type="AlphaFoldDB" id="A0A3A9ASD6"/>
<dbReference type="Gene3D" id="1.10.150.20">
    <property type="entry name" value="5' to 3' exonuclease, C-terminal subdomain"/>
    <property type="match status" value="1"/>
</dbReference>
<evidence type="ECO:0000313" key="3">
    <source>
        <dbReference type="Proteomes" id="UP000280696"/>
    </source>
</evidence>
<gene>
    <name evidence="2" type="ORF">D7V94_02020</name>
</gene>
<dbReference type="InterPro" id="IPR007077">
    <property type="entry name" value="TfoX_C"/>
</dbReference>
<dbReference type="InterPro" id="IPR047525">
    <property type="entry name" value="TfoX-like"/>
</dbReference>
<sequence length="82" mass="9053">MAAVTSLGLGKTMEKKLHSVGIHSAEELKEIGSKQAVSRLKEKYPGTCVVILYYLEAAIRGVEIKQLEDTCKAELRACFKQL</sequence>
<dbReference type="PANTHER" id="PTHR36121:SF1">
    <property type="entry name" value="PROTEIN SXY"/>
    <property type="match status" value="1"/>
</dbReference>
<protein>
    <recommendedName>
        <fullName evidence="1">TfoX C-terminal domain-containing protein</fullName>
    </recommendedName>
</protein>